<comment type="caution">
    <text evidence="3">The sequence shown here is derived from an EMBL/GenBank/DDBJ whole genome shotgun (WGS) entry which is preliminary data.</text>
</comment>
<name>A0AAU9UF32_EUPED</name>
<evidence type="ECO:0000313" key="4">
    <source>
        <dbReference type="Proteomes" id="UP001153954"/>
    </source>
</evidence>
<protein>
    <recommendedName>
        <fullName evidence="2">Reverse transcriptase domain-containing protein</fullName>
    </recommendedName>
</protein>
<dbReference type="InterPro" id="IPR000477">
    <property type="entry name" value="RT_dom"/>
</dbReference>
<dbReference type="PROSITE" id="PS50878">
    <property type="entry name" value="RT_POL"/>
    <property type="match status" value="1"/>
</dbReference>
<dbReference type="EMBL" id="CAKOGL010000016">
    <property type="protein sequence ID" value="CAH2096354.1"/>
    <property type="molecule type" value="Genomic_DNA"/>
</dbReference>
<feature type="region of interest" description="Disordered" evidence="1">
    <location>
        <begin position="367"/>
        <end position="408"/>
    </location>
</feature>
<feature type="domain" description="Reverse transcriptase" evidence="2">
    <location>
        <begin position="1"/>
        <end position="266"/>
    </location>
</feature>
<evidence type="ECO:0000259" key="2">
    <source>
        <dbReference type="PROSITE" id="PS50878"/>
    </source>
</evidence>
<sequence>MPSHKPRVYDCILRTSLKPALFAEEISQALVTLDNDHWEDAVDRAAGNETLLYQLCKKITGKNTPIYLIKDRPIYPLKDTWEKKHNNKRWTVRVFLEIEKAFDRVWHNGLLSTILSTTTPPAVTRVIASFLGGRSLYISVEGADCQPRPVRTWVPQGSCSSPHLYTAYTDEIPTLRDHLREGDVMLALYADDSAYFESSYHQIVASNRMQRLLDLNPERLDKWKMAGNVNGKTAALLTEAAYGSHCKSGGEPSSDGPIKTLFSTDLQITFTSQVEGLRSLRLLAADVRGPNLVRSVLDVPGKEDAVPAESMPPFDSGAPRYVKNNVIPRDIKTPTVEEYVRHYARTMFARAVNSACTHLHGIAPLHERPLTGRPRTYVPRELLPSLPTGPNAGGNRDNQGDEEKAPTE</sequence>
<proteinExistence type="predicted"/>
<dbReference type="AlphaFoldDB" id="A0AAU9UF32"/>
<feature type="compositionally biased region" description="Basic and acidic residues" evidence="1">
    <location>
        <begin position="398"/>
        <end position="408"/>
    </location>
</feature>
<dbReference type="Pfam" id="PF00078">
    <property type="entry name" value="RVT_1"/>
    <property type="match status" value="1"/>
</dbReference>
<accession>A0AAU9UF32</accession>
<reference evidence="3" key="1">
    <citation type="submission" date="2022-03" db="EMBL/GenBank/DDBJ databases">
        <authorList>
            <person name="Tunstrom K."/>
        </authorList>
    </citation>
    <scope>NUCLEOTIDE SEQUENCE</scope>
</reference>
<evidence type="ECO:0000313" key="3">
    <source>
        <dbReference type="EMBL" id="CAH2096354.1"/>
    </source>
</evidence>
<gene>
    <name evidence="3" type="ORF">EEDITHA_LOCUS11705</name>
</gene>
<keyword evidence="4" id="KW-1185">Reference proteome</keyword>
<evidence type="ECO:0000256" key="1">
    <source>
        <dbReference type="SAM" id="MobiDB-lite"/>
    </source>
</evidence>
<organism evidence="3 4">
    <name type="scientific">Euphydryas editha</name>
    <name type="common">Edith's checkerspot</name>
    <dbReference type="NCBI Taxonomy" id="104508"/>
    <lineage>
        <taxon>Eukaryota</taxon>
        <taxon>Metazoa</taxon>
        <taxon>Ecdysozoa</taxon>
        <taxon>Arthropoda</taxon>
        <taxon>Hexapoda</taxon>
        <taxon>Insecta</taxon>
        <taxon>Pterygota</taxon>
        <taxon>Neoptera</taxon>
        <taxon>Endopterygota</taxon>
        <taxon>Lepidoptera</taxon>
        <taxon>Glossata</taxon>
        <taxon>Ditrysia</taxon>
        <taxon>Papilionoidea</taxon>
        <taxon>Nymphalidae</taxon>
        <taxon>Nymphalinae</taxon>
        <taxon>Euphydryas</taxon>
    </lineage>
</organism>
<dbReference type="Proteomes" id="UP001153954">
    <property type="component" value="Unassembled WGS sequence"/>
</dbReference>
<dbReference type="PANTHER" id="PTHR19446">
    <property type="entry name" value="REVERSE TRANSCRIPTASES"/>
    <property type="match status" value="1"/>
</dbReference>